<proteinExistence type="predicted"/>
<reference evidence="2" key="2">
    <citation type="submission" date="2025-08" db="UniProtKB">
        <authorList>
            <consortium name="RefSeq"/>
        </authorList>
    </citation>
    <scope>IDENTIFICATION</scope>
    <source>
        <tissue evidence="2">Leaf</tissue>
    </source>
</reference>
<reference evidence="1" key="1">
    <citation type="journal article" date="2014" name="Nat. Commun.">
        <title>The tobacco genome sequence and its comparison with those of tomato and potato.</title>
        <authorList>
            <person name="Sierro N."/>
            <person name="Battey J.N."/>
            <person name="Ouadi S."/>
            <person name="Bakaher N."/>
            <person name="Bovet L."/>
            <person name="Willig A."/>
            <person name="Goepfert S."/>
            <person name="Peitsch M.C."/>
            <person name="Ivanov N.V."/>
        </authorList>
    </citation>
    <scope>NUCLEOTIDE SEQUENCE [LARGE SCALE GENOMIC DNA]</scope>
</reference>
<dbReference type="RefSeq" id="XP_075112426.1">
    <property type="nucleotide sequence ID" value="XM_075256325.1"/>
</dbReference>
<evidence type="ECO:0000313" key="2">
    <source>
        <dbReference type="RefSeq" id="XP_075112426.1"/>
    </source>
</evidence>
<evidence type="ECO:0000313" key="1">
    <source>
        <dbReference type="Proteomes" id="UP000790787"/>
    </source>
</evidence>
<accession>A0AC58USF6</accession>
<protein>
    <submittedName>
        <fullName evidence="2">Uncharacterized protein LOC142182223</fullName>
    </submittedName>
</protein>
<sequence length="239" mass="28532">MCDQYIHGVVTIQRLNLMFNFTAIYELHTIEDRRKMWDDLRSLNHLQLEPWLVMGDFNIILHVEDRHCGAPVQEMGIRDFNDYLLDTSMNKIRYIGRWFTWTNSHVFSKIDRALVSAEWMIRFPQKEVIVMDPNLSDHSPLCIKLDEEIFQGPRTFRFLNCIAEHNDFLKVVNDAWQIPMRGGWMDSVWMRLKGMKEGLKQINTKEFRGVDMIIKTLRQQLTEVLVQMRSHKHTPTFFE</sequence>
<gene>
    <name evidence="2" type="primary">LOC142182223</name>
</gene>
<keyword evidence="1" id="KW-1185">Reference proteome</keyword>
<organism evidence="1 2">
    <name type="scientific">Nicotiana tabacum</name>
    <name type="common">Common tobacco</name>
    <dbReference type="NCBI Taxonomy" id="4097"/>
    <lineage>
        <taxon>Eukaryota</taxon>
        <taxon>Viridiplantae</taxon>
        <taxon>Streptophyta</taxon>
        <taxon>Embryophyta</taxon>
        <taxon>Tracheophyta</taxon>
        <taxon>Spermatophyta</taxon>
        <taxon>Magnoliopsida</taxon>
        <taxon>eudicotyledons</taxon>
        <taxon>Gunneridae</taxon>
        <taxon>Pentapetalae</taxon>
        <taxon>asterids</taxon>
        <taxon>lamiids</taxon>
        <taxon>Solanales</taxon>
        <taxon>Solanaceae</taxon>
        <taxon>Nicotianoideae</taxon>
        <taxon>Nicotianeae</taxon>
        <taxon>Nicotiana</taxon>
    </lineage>
</organism>
<name>A0AC58USF6_TOBAC</name>
<dbReference type="Proteomes" id="UP000790787">
    <property type="component" value="Chromosome 6"/>
</dbReference>